<dbReference type="Proteomes" id="UP000005632">
    <property type="component" value="Chromosome"/>
</dbReference>
<keyword evidence="5" id="KW-0547">Nucleotide-binding</keyword>
<dbReference type="GO" id="GO:0051607">
    <property type="term" value="P:defense response to virus"/>
    <property type="evidence" value="ECO:0007669"/>
    <property type="project" value="UniProtKB-KW"/>
</dbReference>
<evidence type="ECO:0000256" key="6">
    <source>
        <dbReference type="ARBA" id="ARBA00022801"/>
    </source>
</evidence>
<dbReference type="SMART" id="SM00487">
    <property type="entry name" value="DEXDc"/>
    <property type="match status" value="1"/>
</dbReference>
<feature type="compositionally biased region" description="Basic and acidic residues" evidence="10">
    <location>
        <begin position="79"/>
        <end position="88"/>
    </location>
</feature>
<dbReference type="Pfam" id="PF00270">
    <property type="entry name" value="DEAD"/>
    <property type="match status" value="1"/>
</dbReference>
<dbReference type="NCBIfam" id="TIGR01596">
    <property type="entry name" value="cas3_HD"/>
    <property type="match status" value="1"/>
</dbReference>
<dbReference type="GO" id="GO:0016787">
    <property type="term" value="F:hydrolase activity"/>
    <property type="evidence" value="ECO:0007669"/>
    <property type="project" value="UniProtKB-KW"/>
</dbReference>
<evidence type="ECO:0000256" key="3">
    <source>
        <dbReference type="ARBA" id="ARBA00022722"/>
    </source>
</evidence>
<keyword evidence="9" id="KW-0051">Antiviral defense</keyword>
<gene>
    <name evidence="13" type="ordered locus">SpiGrapes_3218</name>
</gene>
<dbReference type="EMBL" id="CP003155">
    <property type="protein sequence ID" value="AEV30963.1"/>
    <property type="molecule type" value="Genomic_DNA"/>
</dbReference>
<dbReference type="InterPro" id="IPR027417">
    <property type="entry name" value="P-loop_NTPase"/>
</dbReference>
<proteinExistence type="inferred from homology"/>
<evidence type="ECO:0000256" key="8">
    <source>
        <dbReference type="ARBA" id="ARBA00022840"/>
    </source>
</evidence>
<dbReference type="InterPro" id="IPR011545">
    <property type="entry name" value="DEAD/DEAH_box_helicase_dom"/>
</dbReference>
<dbReference type="InterPro" id="IPR038257">
    <property type="entry name" value="CRISPR-assoc_Cas3_HD_sf"/>
</dbReference>
<dbReference type="Gene3D" id="1.10.3210.30">
    <property type="match status" value="1"/>
</dbReference>
<dbReference type="GO" id="GO:0004386">
    <property type="term" value="F:helicase activity"/>
    <property type="evidence" value="ECO:0007669"/>
    <property type="project" value="UniProtKB-KW"/>
</dbReference>
<dbReference type="PANTHER" id="PTHR24031">
    <property type="entry name" value="RNA HELICASE"/>
    <property type="match status" value="1"/>
</dbReference>
<dbReference type="AlphaFoldDB" id="G8QQN3"/>
<dbReference type="GO" id="GO:0005524">
    <property type="term" value="F:ATP binding"/>
    <property type="evidence" value="ECO:0007669"/>
    <property type="project" value="UniProtKB-KW"/>
</dbReference>
<dbReference type="GO" id="GO:0004518">
    <property type="term" value="F:nuclease activity"/>
    <property type="evidence" value="ECO:0007669"/>
    <property type="project" value="UniProtKB-KW"/>
</dbReference>
<comment type="similarity">
    <text evidence="2">In the central section; belongs to the CRISPR-associated helicase Cas3 family.</text>
</comment>
<evidence type="ECO:0000256" key="1">
    <source>
        <dbReference type="ARBA" id="ARBA00006847"/>
    </source>
</evidence>
<dbReference type="PROSITE" id="PS51192">
    <property type="entry name" value="HELICASE_ATP_BIND_1"/>
    <property type="match status" value="1"/>
</dbReference>
<keyword evidence="4" id="KW-0479">Metal-binding</keyword>
<dbReference type="SUPFAM" id="SSF52540">
    <property type="entry name" value="P-loop containing nucleoside triphosphate hydrolases"/>
    <property type="match status" value="1"/>
</dbReference>
<evidence type="ECO:0000256" key="7">
    <source>
        <dbReference type="ARBA" id="ARBA00022806"/>
    </source>
</evidence>
<dbReference type="GO" id="GO:0003676">
    <property type="term" value="F:nucleic acid binding"/>
    <property type="evidence" value="ECO:0007669"/>
    <property type="project" value="InterPro"/>
</dbReference>
<evidence type="ECO:0000256" key="5">
    <source>
        <dbReference type="ARBA" id="ARBA00022741"/>
    </source>
</evidence>
<keyword evidence="7 13" id="KW-0347">Helicase</keyword>
<keyword evidence="6" id="KW-0378">Hydrolase</keyword>
<dbReference type="InterPro" id="IPR006474">
    <property type="entry name" value="Helicase_Cas3_CRISPR-ass_core"/>
</dbReference>
<dbReference type="KEGG" id="sgp:SpiGrapes_3218"/>
<dbReference type="NCBIfam" id="TIGR01587">
    <property type="entry name" value="cas3_core"/>
    <property type="match status" value="1"/>
</dbReference>
<keyword evidence="8" id="KW-0067">ATP-binding</keyword>
<accession>G8QQN3</accession>
<evidence type="ECO:0000256" key="4">
    <source>
        <dbReference type="ARBA" id="ARBA00022723"/>
    </source>
</evidence>
<evidence type="ECO:0000313" key="14">
    <source>
        <dbReference type="Proteomes" id="UP000005632"/>
    </source>
</evidence>
<dbReference type="RefSeq" id="WP_014271802.1">
    <property type="nucleotide sequence ID" value="NC_016633.1"/>
</dbReference>
<evidence type="ECO:0000256" key="9">
    <source>
        <dbReference type="ARBA" id="ARBA00023118"/>
    </source>
</evidence>
<evidence type="ECO:0000259" key="11">
    <source>
        <dbReference type="PROSITE" id="PS51192"/>
    </source>
</evidence>
<dbReference type="Pfam" id="PF22590">
    <property type="entry name" value="Cas3-like_C_2"/>
    <property type="match status" value="1"/>
</dbReference>
<feature type="domain" description="Helicase ATP-binding" evidence="11">
    <location>
        <begin position="244"/>
        <end position="423"/>
    </location>
</feature>
<organism evidence="13 14">
    <name type="scientific">Sphaerochaeta pleomorpha (strain ATCC BAA-1885 / DSM 22778 / Grapes)</name>
    <dbReference type="NCBI Taxonomy" id="158190"/>
    <lineage>
        <taxon>Bacteria</taxon>
        <taxon>Pseudomonadati</taxon>
        <taxon>Spirochaetota</taxon>
        <taxon>Spirochaetia</taxon>
        <taxon>Spirochaetales</taxon>
        <taxon>Sphaerochaetaceae</taxon>
        <taxon>Sphaerochaeta</taxon>
    </lineage>
</organism>
<keyword evidence="14" id="KW-1185">Reference proteome</keyword>
<comment type="similarity">
    <text evidence="1">In the N-terminal section; belongs to the CRISPR-associated nuclease Cas3-HD family.</text>
</comment>
<dbReference type="InterPro" id="IPR014001">
    <property type="entry name" value="Helicase_ATP-bd"/>
</dbReference>
<evidence type="ECO:0000256" key="2">
    <source>
        <dbReference type="ARBA" id="ARBA00009046"/>
    </source>
</evidence>
<sequence>MKARVDIAHCKKDENDHWDTPQNLIDHLENVARMASDFSAEFCSSSWGYEAGINHDTGKGTDEWQEYIRQQSGYESPDSDGKNSRLDHSSPSSKLVEQKIPGISGRILSYLISGHHTGLPDWEGSQSSLHFRLQQTKIDGIHAEYRKSDNLESRLTPPWQFPTTGLDISLWMRMVFSSLVDADFLDTESYMDSSASALRSSYLPFSVLISMFEQYMQNLVTQVSIKKDTPIYKVRQLVLKDCKNAAKKAPGMFSLTVPTGGGKTLASLAFALSHIEIYAKKRIIYVIPYTSIIEQTANIFKQIFGEDQVIEHHSNFDMSLSSQKVRLASENWDAPIIVTTSVQFLESLFASKPSRCRKLHNIANSVVIFDEVQLLPIEYLKPILESLELICSHYKTTTLFCTATQPAFEKQDDFPQFPGFAKGKVREIIQDVPFLYKALRRVELQSVDINTIRSFESIAFELTTYERVLCIVSDRKSCRELHALMPVGTYHLSALMCPEHRSDIIAEIKEKLKGNGPVRVISTQLIEAGVDIDFPVVYRSIAGFDSIAQAAGRCNREGVLEKGKLVVFVSPRRPPVGILRKATDASISLLNEGFYDFLDPSLYRNYFSRLYWLANSFDAKGIVDLLEISDPKNLGIQFRTASEQCKIIDDSNMVSIFVPYCKGSKLLEELTSGGPYEKDNKNYRAIFRKLQRYSVSIYKNEYTKLLRRGSLVEVFPEVYALNSMVEYDFQKGLLVDETCQNPETFMV</sequence>
<dbReference type="InterPro" id="IPR006483">
    <property type="entry name" value="CRISPR-assoc_Cas3_HD"/>
</dbReference>
<dbReference type="CDD" id="cd17930">
    <property type="entry name" value="DEXHc_cas3"/>
    <property type="match status" value="1"/>
</dbReference>
<dbReference type="CDD" id="cd09641">
    <property type="entry name" value="Cas3''_I"/>
    <property type="match status" value="1"/>
</dbReference>
<dbReference type="Gene3D" id="3.40.50.300">
    <property type="entry name" value="P-loop containing nucleotide triphosphate hydrolases"/>
    <property type="match status" value="2"/>
</dbReference>
<name>G8QQN3_SPHPG</name>
<dbReference type="eggNOG" id="COG1203">
    <property type="taxonomic scope" value="Bacteria"/>
</dbReference>
<dbReference type="STRING" id="158190.SpiGrapes_3218"/>
<feature type="domain" description="HD Cas3-type" evidence="12">
    <location>
        <begin position="17"/>
        <end position="185"/>
    </location>
</feature>
<evidence type="ECO:0000256" key="10">
    <source>
        <dbReference type="SAM" id="MobiDB-lite"/>
    </source>
</evidence>
<feature type="region of interest" description="Disordered" evidence="10">
    <location>
        <begin position="72"/>
        <end position="97"/>
    </location>
</feature>
<dbReference type="GO" id="GO:0046872">
    <property type="term" value="F:metal ion binding"/>
    <property type="evidence" value="ECO:0007669"/>
    <property type="project" value="UniProtKB-KW"/>
</dbReference>
<dbReference type="HOGENOM" id="CLU_010123_0_0_12"/>
<protein>
    <submittedName>
        <fullName evidence="13">Putative helicase</fullName>
    </submittedName>
</protein>
<keyword evidence="3" id="KW-0540">Nuclease</keyword>
<evidence type="ECO:0000259" key="12">
    <source>
        <dbReference type="PROSITE" id="PS51643"/>
    </source>
</evidence>
<dbReference type="InterPro" id="IPR054712">
    <property type="entry name" value="Cas3-like_dom"/>
</dbReference>
<reference evidence="13 14" key="1">
    <citation type="submission" date="2011-11" db="EMBL/GenBank/DDBJ databases">
        <title>Complete sequence of Spirochaeta sp. grapes.</title>
        <authorList>
            <consortium name="US DOE Joint Genome Institute"/>
            <person name="Lucas S."/>
            <person name="Han J."/>
            <person name="Lapidus A."/>
            <person name="Cheng J.-F."/>
            <person name="Goodwin L."/>
            <person name="Pitluck S."/>
            <person name="Peters L."/>
            <person name="Ovchinnikova G."/>
            <person name="Munk A.C."/>
            <person name="Detter J.C."/>
            <person name="Han C."/>
            <person name="Tapia R."/>
            <person name="Land M."/>
            <person name="Hauser L."/>
            <person name="Kyrpides N."/>
            <person name="Ivanova N."/>
            <person name="Pagani I."/>
            <person name="Ritalahtilisa K."/>
            <person name="Loeffler F."/>
            <person name="Woyke T."/>
        </authorList>
    </citation>
    <scope>NUCLEOTIDE SEQUENCE [LARGE SCALE GENOMIC DNA]</scope>
    <source>
        <strain evidence="14">ATCC BAA-1885 / DSM 22778 / Grapes</strain>
    </source>
</reference>
<evidence type="ECO:0000313" key="13">
    <source>
        <dbReference type="EMBL" id="AEV30963.1"/>
    </source>
</evidence>
<dbReference type="PROSITE" id="PS51643">
    <property type="entry name" value="HD_CAS3"/>
    <property type="match status" value="1"/>
</dbReference>